<feature type="transmembrane region" description="Helical" evidence="1">
    <location>
        <begin position="7"/>
        <end position="28"/>
    </location>
</feature>
<reference evidence="2 3" key="1">
    <citation type="submission" date="2019-12" db="EMBL/GenBank/DDBJ databases">
        <title>Complete genome sequence of Algicella marina strain 9Alg 56(T) isolated from the red alga Tichocarpus crinitus.</title>
        <authorList>
            <person name="Kim S.-G."/>
            <person name="Nedashkovskaya O.I."/>
        </authorList>
    </citation>
    <scope>NUCLEOTIDE SEQUENCE [LARGE SCALE GENOMIC DNA]</scope>
    <source>
        <strain evidence="2 3">9Alg 56</strain>
    </source>
</reference>
<proteinExistence type="predicted"/>
<accession>A0A6P1T186</accession>
<keyword evidence="1" id="KW-1133">Transmembrane helix</keyword>
<evidence type="ECO:0000313" key="2">
    <source>
        <dbReference type="EMBL" id="QHQ35403.1"/>
    </source>
</evidence>
<keyword evidence="3" id="KW-1185">Reference proteome</keyword>
<keyword evidence="1" id="KW-0812">Transmembrane</keyword>
<name>A0A6P1T186_9RHOB</name>
<dbReference type="EMBL" id="CP046620">
    <property type="protein sequence ID" value="QHQ35403.1"/>
    <property type="molecule type" value="Genomic_DNA"/>
</dbReference>
<evidence type="ECO:0000313" key="3">
    <source>
        <dbReference type="Proteomes" id="UP000464495"/>
    </source>
</evidence>
<dbReference type="AlphaFoldDB" id="A0A6P1T186"/>
<sequence length="248" mass="27840">MSKLSKIVLVLISTPIILSILFVARYILDFTFFYPNQYARLQTEAKMWNQEYWETGYASRVTVQVTSDEMLGGNTATVVMNCYGKRFATAHSANGPPSSGITTMSDGPDNLGIPFGPEAMHITSLRSVCWDILMHGDEWPLPHVTQDDYHWSDIVAKDQSLVCYLGDKSKTSRGEVSRLTFVSIEQVPLRETISNEEYSSLRKQNASYPPQTRKHYWEARAPETQCWRIGGTGACAPRAETICGTPLN</sequence>
<evidence type="ECO:0000256" key="1">
    <source>
        <dbReference type="SAM" id="Phobius"/>
    </source>
</evidence>
<dbReference type="KEGG" id="amaq:GO499_09445"/>
<protein>
    <submittedName>
        <fullName evidence="2">Uncharacterized protein</fullName>
    </submittedName>
</protein>
<gene>
    <name evidence="2" type="ORF">GO499_09445</name>
</gene>
<keyword evidence="1" id="KW-0472">Membrane</keyword>
<organism evidence="2 3">
    <name type="scientific">Algicella marina</name>
    <dbReference type="NCBI Taxonomy" id="2683284"/>
    <lineage>
        <taxon>Bacteria</taxon>
        <taxon>Pseudomonadati</taxon>
        <taxon>Pseudomonadota</taxon>
        <taxon>Alphaproteobacteria</taxon>
        <taxon>Rhodobacterales</taxon>
        <taxon>Paracoccaceae</taxon>
        <taxon>Algicella</taxon>
    </lineage>
</organism>
<dbReference type="Proteomes" id="UP000464495">
    <property type="component" value="Chromosome"/>
</dbReference>
<dbReference type="RefSeq" id="WP_161861964.1">
    <property type="nucleotide sequence ID" value="NZ_CP046620.1"/>
</dbReference>